<comment type="caution">
    <text evidence="6">The sequence shown here is derived from an EMBL/GenBank/DDBJ whole genome shotgun (WGS) entry which is preliminary data.</text>
</comment>
<dbReference type="PANTHER" id="PTHR13026:SF0">
    <property type="entry name" value="RIBOSOMAL RNA PROCESSING 1B"/>
    <property type="match status" value="1"/>
</dbReference>
<proteinExistence type="inferred from homology"/>
<organism evidence="6 7">
    <name type="scientific">Aphanomyces astaci</name>
    <name type="common">Crayfish plague agent</name>
    <dbReference type="NCBI Taxonomy" id="112090"/>
    <lineage>
        <taxon>Eukaryota</taxon>
        <taxon>Sar</taxon>
        <taxon>Stramenopiles</taxon>
        <taxon>Oomycota</taxon>
        <taxon>Saprolegniomycetes</taxon>
        <taxon>Saprolegniales</taxon>
        <taxon>Verrucalvaceae</taxon>
        <taxon>Aphanomyces</taxon>
    </lineage>
</organism>
<evidence type="ECO:0000313" key="6">
    <source>
        <dbReference type="EMBL" id="KAF0775641.1"/>
    </source>
</evidence>
<keyword evidence="3" id="KW-0698">rRNA processing</keyword>
<keyword evidence="4" id="KW-0539">Nucleus</keyword>
<accession>A0A6A5AYS2</accession>
<evidence type="ECO:0000256" key="5">
    <source>
        <dbReference type="SAM" id="MobiDB-lite"/>
    </source>
</evidence>
<evidence type="ECO:0000256" key="3">
    <source>
        <dbReference type="ARBA" id="ARBA00022552"/>
    </source>
</evidence>
<dbReference type="AlphaFoldDB" id="A0A6A5AYS2"/>
<dbReference type="GO" id="GO:0030688">
    <property type="term" value="C:preribosome, small subunit precursor"/>
    <property type="evidence" value="ECO:0007669"/>
    <property type="project" value="InterPro"/>
</dbReference>
<feature type="compositionally biased region" description="Basic and acidic residues" evidence="5">
    <location>
        <begin position="432"/>
        <end position="445"/>
    </location>
</feature>
<feature type="compositionally biased region" description="Basic residues" evidence="5">
    <location>
        <begin position="373"/>
        <end position="382"/>
    </location>
</feature>
<comment type="similarity">
    <text evidence="2">Belongs to the RRP1 family.</text>
</comment>
<evidence type="ECO:0000256" key="1">
    <source>
        <dbReference type="ARBA" id="ARBA00004123"/>
    </source>
</evidence>
<dbReference type="InterPro" id="IPR016024">
    <property type="entry name" value="ARM-type_fold"/>
</dbReference>
<name>A0A6A5AYS2_APHAT</name>
<gene>
    <name evidence="6" type="ORF">AaE_000658</name>
</gene>
<sequence>MQLGDWWMGTIRFAYCRVIGPLDVIGGHLEYRINNYIHIVEPVAIIMDLPAASKFGQKLAHTDKHVRDKAVKSLTQYLVKKKEWSDLDLDKIWKALFYCMWMSDKPKIQNELAENLSQLMHAFPDSSLKMRFLHSFFKTIHREWHGIDGLRLDKFYSLIRKILFQSFQVTNSYYQNAPSRVSLTTSQFLQSEWDQAQVFSTHVSSEILSKLPNGLRLHLCDVYVQELFKSIGATVPSENLVMLLEPFFTLISTETDRIVTKRVNDMVFQVLLTEFQFQDTLKEVDAIATTDSEDNEDDNDPAAQAKVFGAAKLAEVQHRIFDLAAAAETQDRNRNILYSIYSALYAATKVDSAKKDRKRLVSTEADGEGASSSKKKKRRKNKGTAAADVADPVGASPQKVVKEDASPTKSPQKPQKKDDPSPQKPIKAVESPSKDEQEPKKEEISLQKGARKGHLPTETKKATTKKRNCRRGPQEGRQGPDDPEGTGCCGLVPVNKSMCGHCERRSKQEAKAKAVTDKKRKASSVVAETADVDASKKVRFGTNKALPYELSMKRMKKSVEKELVKPATGKGVLKVKEIVATATSNVKKNTTLNVKRARAADFF</sequence>
<dbReference type="VEuPathDB" id="FungiDB:H257_07357"/>
<evidence type="ECO:0000256" key="2">
    <source>
        <dbReference type="ARBA" id="ARBA00006374"/>
    </source>
</evidence>
<comment type="subcellular location">
    <subcellularLocation>
        <location evidence="1">Nucleus</location>
    </subcellularLocation>
</comment>
<protein>
    <submittedName>
        <fullName evidence="6">Uncharacterized protein</fullName>
    </submittedName>
</protein>
<feature type="region of interest" description="Disordered" evidence="5">
    <location>
        <begin position="355"/>
        <end position="486"/>
    </location>
</feature>
<dbReference type="EMBL" id="VJMI01001242">
    <property type="protein sequence ID" value="KAF0775641.1"/>
    <property type="molecule type" value="Genomic_DNA"/>
</dbReference>
<dbReference type="Proteomes" id="UP000469452">
    <property type="component" value="Unassembled WGS sequence"/>
</dbReference>
<dbReference type="Pfam" id="PF05997">
    <property type="entry name" value="Nop52"/>
    <property type="match status" value="1"/>
</dbReference>
<dbReference type="InterPro" id="IPR010301">
    <property type="entry name" value="RRP1"/>
</dbReference>
<evidence type="ECO:0000256" key="4">
    <source>
        <dbReference type="ARBA" id="ARBA00023242"/>
    </source>
</evidence>
<dbReference type="PANTHER" id="PTHR13026">
    <property type="entry name" value="NNP-1 PROTEIN NOVEL NUCLEAR PROTEIN 1 NOP52"/>
    <property type="match status" value="1"/>
</dbReference>
<dbReference type="GO" id="GO:0005634">
    <property type="term" value="C:nucleus"/>
    <property type="evidence" value="ECO:0007669"/>
    <property type="project" value="UniProtKB-SubCell"/>
</dbReference>
<dbReference type="SUPFAM" id="SSF48371">
    <property type="entry name" value="ARM repeat"/>
    <property type="match status" value="1"/>
</dbReference>
<evidence type="ECO:0000313" key="7">
    <source>
        <dbReference type="Proteomes" id="UP000469452"/>
    </source>
</evidence>
<dbReference type="GO" id="GO:0006364">
    <property type="term" value="P:rRNA processing"/>
    <property type="evidence" value="ECO:0007669"/>
    <property type="project" value="UniProtKB-KW"/>
</dbReference>
<reference evidence="6 7" key="1">
    <citation type="submission" date="2019-06" db="EMBL/GenBank/DDBJ databases">
        <title>Genomics analysis of Aphanomyces spp. identifies a new class of oomycete effector associated with host adaptation.</title>
        <authorList>
            <person name="Gaulin E."/>
        </authorList>
    </citation>
    <scope>NUCLEOTIDE SEQUENCE [LARGE SCALE GENOMIC DNA]</scope>
    <source>
        <strain evidence="6 7">E</strain>
    </source>
</reference>